<keyword evidence="8" id="KW-1185">Reference proteome</keyword>
<evidence type="ECO:0000256" key="4">
    <source>
        <dbReference type="ARBA" id="ARBA00029459"/>
    </source>
</evidence>
<comment type="subcellular location">
    <subcellularLocation>
        <location evidence="1">Secreted</location>
    </subcellularLocation>
</comment>
<evidence type="ECO:0000256" key="1">
    <source>
        <dbReference type="ARBA" id="ARBA00004613"/>
    </source>
</evidence>
<keyword evidence="5" id="KW-0722">Serine protease inhibitor</keyword>
<keyword evidence="3 5" id="KW-1015">Disulfide bond</keyword>
<dbReference type="AlphaFoldDB" id="A0A8J4XSY3"/>
<feature type="disulfide bond" evidence="5">
    <location>
        <begin position="17"/>
        <end position="32"/>
    </location>
</feature>
<dbReference type="OrthoDB" id="10026631at2759"/>
<accession>A0A8J4XSY3</accession>
<keyword evidence="5" id="KW-0646">Protease inhibitor</keyword>
<evidence type="ECO:0000259" key="6">
    <source>
        <dbReference type="PROSITE" id="PS51446"/>
    </source>
</evidence>
<organism evidence="7 8">
    <name type="scientific">Chionoecetes opilio</name>
    <name type="common">Atlantic snow crab</name>
    <name type="synonym">Cancer opilio</name>
    <dbReference type="NCBI Taxonomy" id="41210"/>
    <lineage>
        <taxon>Eukaryota</taxon>
        <taxon>Metazoa</taxon>
        <taxon>Ecdysozoa</taxon>
        <taxon>Arthropoda</taxon>
        <taxon>Crustacea</taxon>
        <taxon>Multicrustacea</taxon>
        <taxon>Malacostraca</taxon>
        <taxon>Eumalacostraca</taxon>
        <taxon>Eucarida</taxon>
        <taxon>Decapoda</taxon>
        <taxon>Pleocyemata</taxon>
        <taxon>Brachyura</taxon>
        <taxon>Eubrachyura</taxon>
        <taxon>Majoidea</taxon>
        <taxon>Majidae</taxon>
        <taxon>Chionoecetes</taxon>
    </lineage>
</organism>
<dbReference type="PROSITE" id="PS51446">
    <property type="entry name" value="PACIFASTIN"/>
    <property type="match status" value="1"/>
</dbReference>
<evidence type="ECO:0000256" key="3">
    <source>
        <dbReference type="ARBA" id="ARBA00023157"/>
    </source>
</evidence>
<evidence type="ECO:0000313" key="7">
    <source>
        <dbReference type="EMBL" id="KAG0713080.1"/>
    </source>
</evidence>
<comment type="caution">
    <text evidence="7">The sequence shown here is derived from an EMBL/GenBank/DDBJ whole genome shotgun (WGS) entry which is preliminary data.</text>
</comment>
<dbReference type="InterPro" id="IPR008037">
    <property type="entry name" value="Pacifastin_dom"/>
</dbReference>
<dbReference type="EMBL" id="JACEEZ010021770">
    <property type="protein sequence ID" value="KAG0713080.1"/>
    <property type="molecule type" value="Genomic_DNA"/>
</dbReference>
<name>A0A8J4XSY3_CHIOP</name>
<evidence type="ECO:0000313" key="8">
    <source>
        <dbReference type="Proteomes" id="UP000770661"/>
    </source>
</evidence>
<sequence length="110" mass="11815">MINSLSLPLSPQGKEPCIEGTSWRHECNLCHCSNGFTRCTKIACAKPGCHGESCVDRPLPALCHLPPMTGSLKCMAFMPKWSFSNFVHQSPVASLPLAIPPGSPVLNLAL</sequence>
<dbReference type="SUPFAM" id="SSF57283">
    <property type="entry name" value="PMP inhibitors"/>
    <property type="match status" value="1"/>
</dbReference>
<feature type="domain" description="Pacifastin" evidence="6">
    <location>
        <begin position="14"/>
        <end position="47"/>
    </location>
</feature>
<evidence type="ECO:0000256" key="2">
    <source>
        <dbReference type="ARBA" id="ARBA00022525"/>
    </source>
</evidence>
<dbReference type="Proteomes" id="UP000770661">
    <property type="component" value="Unassembled WGS sequence"/>
</dbReference>
<proteinExistence type="inferred from homology"/>
<reference evidence="7" key="1">
    <citation type="submission" date="2020-07" db="EMBL/GenBank/DDBJ databases">
        <title>The High-quality genome of the commercially important snow crab, Chionoecetes opilio.</title>
        <authorList>
            <person name="Jeong J.-H."/>
            <person name="Ryu S."/>
        </authorList>
    </citation>
    <scope>NUCLEOTIDE SEQUENCE</scope>
    <source>
        <strain evidence="7">MADBK_172401_WGS</strain>
        <tissue evidence="7">Digestive gland</tissue>
    </source>
</reference>
<dbReference type="InterPro" id="IPR036201">
    <property type="entry name" value="Pacifastin_dom_sf"/>
</dbReference>
<evidence type="ECO:0000256" key="5">
    <source>
        <dbReference type="PROSITE-ProRule" id="PRU00776"/>
    </source>
</evidence>
<comment type="similarity">
    <text evidence="4 5">Belongs to the protease inhibitor I19 family.</text>
</comment>
<dbReference type="GO" id="GO:0004867">
    <property type="term" value="F:serine-type endopeptidase inhibitor activity"/>
    <property type="evidence" value="ECO:0007669"/>
    <property type="project" value="UniProtKB-UniRule"/>
</dbReference>
<gene>
    <name evidence="7" type="ORF">GWK47_016989</name>
</gene>
<dbReference type="GO" id="GO:0005576">
    <property type="term" value="C:extracellular region"/>
    <property type="evidence" value="ECO:0007669"/>
    <property type="project" value="UniProtKB-SubCell"/>
</dbReference>
<protein>
    <recommendedName>
        <fullName evidence="6">Pacifastin domain-containing protein</fullName>
    </recommendedName>
</protein>
<keyword evidence="2" id="KW-0964">Secreted</keyword>
<comment type="caution">
    <text evidence="5">Lacks conserved residue(s) required for the propagation of feature annotation.</text>
</comment>